<dbReference type="PROSITE" id="PS00061">
    <property type="entry name" value="ADH_SHORT"/>
    <property type="match status" value="1"/>
</dbReference>
<dbReference type="InterPro" id="IPR002347">
    <property type="entry name" value="SDR_fam"/>
</dbReference>
<evidence type="ECO:0000256" key="2">
    <source>
        <dbReference type="ARBA" id="ARBA00022857"/>
    </source>
</evidence>
<keyword evidence="2" id="KW-0521">NADP</keyword>
<dbReference type="GO" id="GO:0005737">
    <property type="term" value="C:cytoplasm"/>
    <property type="evidence" value="ECO:0007669"/>
    <property type="project" value="TreeGrafter"/>
</dbReference>
<dbReference type="OrthoDB" id="37659at2759"/>
<dbReference type="GO" id="GO:0016616">
    <property type="term" value="F:oxidoreductase activity, acting on the CH-OH group of donors, NAD or NADP as acceptor"/>
    <property type="evidence" value="ECO:0007669"/>
    <property type="project" value="TreeGrafter"/>
</dbReference>
<dbReference type="InterPro" id="IPR020904">
    <property type="entry name" value="Sc_DH/Rdtase_CS"/>
</dbReference>
<dbReference type="Proteomes" id="UP000024837">
    <property type="component" value="Unassembled WGS sequence"/>
</dbReference>
<dbReference type="PRINTS" id="PR00081">
    <property type="entry name" value="GDHRDH"/>
</dbReference>
<dbReference type="InterPro" id="IPR036291">
    <property type="entry name" value="NAD(P)-bd_dom_sf"/>
</dbReference>
<evidence type="ECO:0008006" key="7">
    <source>
        <dbReference type="Google" id="ProtNLM"/>
    </source>
</evidence>
<sequence length="286" mass="30706">MSGQSSSPVAIVTGAASGIGLGIATHLVAKGWHVVIADINSAGGEAVAQKLGPQAVFHLTDVSSWNSQLSLFKTAFAKFGRLDFLAANAGIDDKKSIYEETTEELARDEPAQPYLKVIEVDLLAVIWGVKLASWYMRRNPGKKGGSIVITSSAAGLYPMATNPLYAACKAALINFTRSVAGNYVKDGIRVNAICPALVPTAIFPGDLSAFFPAEHITPVATIVAAYDKFITDETLVGKVVECSQGSHFFREKSEYPNESQRWMNEDSGPFWEKAYQAYFASAEGSK</sequence>
<dbReference type="EMBL" id="KI966450">
    <property type="protein sequence ID" value="EWC43847.1"/>
    <property type="molecule type" value="Genomic_DNA"/>
</dbReference>
<dbReference type="PANTHER" id="PTHR44229">
    <property type="entry name" value="15-HYDROXYPROSTAGLANDIN DEHYDROGENASE [NAD(+)]"/>
    <property type="match status" value="1"/>
</dbReference>
<dbReference type="PANTHER" id="PTHR44229:SF4">
    <property type="entry name" value="15-HYDROXYPROSTAGLANDIN DEHYDROGENASE [NAD(+)]"/>
    <property type="match status" value="1"/>
</dbReference>
<dbReference type="CDD" id="cd05323">
    <property type="entry name" value="ADH_SDR_c_like"/>
    <property type="match status" value="1"/>
</dbReference>
<comment type="similarity">
    <text evidence="1 4">Belongs to the short-chain dehydrogenases/reductases (SDR) family.</text>
</comment>
<proteinExistence type="inferred from homology"/>
<dbReference type="HOGENOM" id="CLU_010194_13_0_1"/>
<evidence type="ECO:0000313" key="5">
    <source>
        <dbReference type="EMBL" id="EWC43847.1"/>
    </source>
</evidence>
<keyword evidence="6" id="KW-1185">Reference proteome</keyword>
<evidence type="ECO:0000256" key="4">
    <source>
        <dbReference type="RuleBase" id="RU000363"/>
    </source>
</evidence>
<dbReference type="AlphaFoldDB" id="W7HUW7"/>
<name>W7HUW7_9PEZI</name>
<dbReference type="Gene3D" id="3.40.50.720">
    <property type="entry name" value="NAD(P)-binding Rossmann-like Domain"/>
    <property type="match status" value="1"/>
</dbReference>
<dbReference type="SUPFAM" id="SSF51735">
    <property type="entry name" value="NAD(P)-binding Rossmann-fold domains"/>
    <property type="match status" value="1"/>
</dbReference>
<keyword evidence="3" id="KW-0560">Oxidoreductase</keyword>
<evidence type="ECO:0000256" key="3">
    <source>
        <dbReference type="ARBA" id="ARBA00023002"/>
    </source>
</evidence>
<dbReference type="Pfam" id="PF00106">
    <property type="entry name" value="adh_short"/>
    <property type="match status" value="1"/>
</dbReference>
<accession>W7HUW7</accession>
<evidence type="ECO:0000313" key="6">
    <source>
        <dbReference type="Proteomes" id="UP000024837"/>
    </source>
</evidence>
<reference evidence="5 6" key="1">
    <citation type="submission" date="2013-05" db="EMBL/GenBank/DDBJ databases">
        <title>Drechslerella stenobrocha genome reveals carnivorous origination and mechanical trapping mechanism of predatory fungi.</title>
        <authorList>
            <person name="Liu X."/>
            <person name="Zhang W."/>
            <person name="Liu K."/>
        </authorList>
    </citation>
    <scope>NUCLEOTIDE SEQUENCE [LARGE SCALE GENOMIC DNA]</scope>
    <source>
        <strain evidence="5 6">248</strain>
    </source>
</reference>
<protein>
    <recommendedName>
        <fullName evidence="7">15-hydroxyprostaglandin dehydrogenase</fullName>
    </recommendedName>
</protein>
<gene>
    <name evidence="5" type="ORF">DRE_07291</name>
</gene>
<dbReference type="PRINTS" id="PR00080">
    <property type="entry name" value="SDRFAMILY"/>
</dbReference>
<organism evidence="5 6">
    <name type="scientific">Drechslerella stenobrocha 248</name>
    <dbReference type="NCBI Taxonomy" id="1043628"/>
    <lineage>
        <taxon>Eukaryota</taxon>
        <taxon>Fungi</taxon>
        <taxon>Dikarya</taxon>
        <taxon>Ascomycota</taxon>
        <taxon>Pezizomycotina</taxon>
        <taxon>Orbiliomycetes</taxon>
        <taxon>Orbiliales</taxon>
        <taxon>Orbiliaceae</taxon>
        <taxon>Drechslerella</taxon>
    </lineage>
</organism>
<evidence type="ECO:0000256" key="1">
    <source>
        <dbReference type="ARBA" id="ARBA00006484"/>
    </source>
</evidence>